<proteinExistence type="predicted"/>
<sequence>MPGIVGRSKRKVFLNLKDRVWVRLQSWKCKNLSQMRKAALIKSVIQTMQMFVMSYFLVPNSICQDMEGMMAKFFWHNKGVQKIHWIAWDKICVRKEEGGLGLQTIGLVMARRCVFGRIIRHERYPIHSPYHLMVKDGGGWGTSGASLPGLPSWKLAWWVAVPSKIRLFALKIYREALRTKSRLARRVVWMSNSCSWCGDETEDPLHVLLCCYYPYLIWALSSLPYISLMCNHNSPELWLRGLQRNLDRACFCHSLLVCWFLWLARNKLNFESTNFQRLQDKLSIGFQDMRPLIVLFFFCFWTFWFWFTFIFFSLSAFTVP</sequence>
<accession>A0AAW2THR2</accession>
<reference evidence="3" key="2">
    <citation type="journal article" date="2024" name="Plant">
        <title>Genomic evolution and insights into agronomic trait innovations of Sesamum species.</title>
        <authorList>
            <person name="Miao H."/>
            <person name="Wang L."/>
            <person name="Qu L."/>
            <person name="Liu H."/>
            <person name="Sun Y."/>
            <person name="Le M."/>
            <person name="Wang Q."/>
            <person name="Wei S."/>
            <person name="Zheng Y."/>
            <person name="Lin W."/>
            <person name="Duan Y."/>
            <person name="Cao H."/>
            <person name="Xiong S."/>
            <person name="Wang X."/>
            <person name="Wei L."/>
            <person name="Li C."/>
            <person name="Ma Q."/>
            <person name="Ju M."/>
            <person name="Zhao R."/>
            <person name="Li G."/>
            <person name="Mu C."/>
            <person name="Tian Q."/>
            <person name="Mei H."/>
            <person name="Zhang T."/>
            <person name="Gao T."/>
            <person name="Zhang H."/>
        </authorList>
    </citation>
    <scope>NUCLEOTIDE SEQUENCE</scope>
    <source>
        <strain evidence="3">G02</strain>
    </source>
</reference>
<reference evidence="3" key="1">
    <citation type="submission" date="2020-06" db="EMBL/GenBank/DDBJ databases">
        <authorList>
            <person name="Li T."/>
            <person name="Hu X."/>
            <person name="Zhang T."/>
            <person name="Song X."/>
            <person name="Zhang H."/>
            <person name="Dai N."/>
            <person name="Sheng W."/>
            <person name="Hou X."/>
            <person name="Wei L."/>
        </authorList>
    </citation>
    <scope>NUCLEOTIDE SEQUENCE</scope>
    <source>
        <strain evidence="3">G02</strain>
        <tissue evidence="3">Leaf</tissue>
    </source>
</reference>
<name>A0AAW2THR2_SESRA</name>
<keyword evidence="1" id="KW-0472">Membrane</keyword>
<dbReference type="PANTHER" id="PTHR33116">
    <property type="entry name" value="REVERSE TRANSCRIPTASE ZINC-BINDING DOMAIN-CONTAINING PROTEIN-RELATED-RELATED"/>
    <property type="match status" value="1"/>
</dbReference>
<evidence type="ECO:0000259" key="2">
    <source>
        <dbReference type="Pfam" id="PF13966"/>
    </source>
</evidence>
<organism evidence="3">
    <name type="scientific">Sesamum radiatum</name>
    <name type="common">Black benniseed</name>
    <dbReference type="NCBI Taxonomy" id="300843"/>
    <lineage>
        <taxon>Eukaryota</taxon>
        <taxon>Viridiplantae</taxon>
        <taxon>Streptophyta</taxon>
        <taxon>Embryophyta</taxon>
        <taxon>Tracheophyta</taxon>
        <taxon>Spermatophyta</taxon>
        <taxon>Magnoliopsida</taxon>
        <taxon>eudicotyledons</taxon>
        <taxon>Gunneridae</taxon>
        <taxon>Pentapetalae</taxon>
        <taxon>asterids</taxon>
        <taxon>lamiids</taxon>
        <taxon>Lamiales</taxon>
        <taxon>Pedaliaceae</taxon>
        <taxon>Sesamum</taxon>
    </lineage>
</organism>
<evidence type="ECO:0000313" key="3">
    <source>
        <dbReference type="EMBL" id="KAL0404127.1"/>
    </source>
</evidence>
<keyword evidence="1" id="KW-1133">Transmembrane helix</keyword>
<dbReference type="InterPro" id="IPR026960">
    <property type="entry name" value="RVT-Znf"/>
</dbReference>
<feature type="domain" description="Reverse transcriptase zinc-binding" evidence="2">
    <location>
        <begin position="151"/>
        <end position="218"/>
    </location>
</feature>
<dbReference type="Pfam" id="PF13966">
    <property type="entry name" value="zf-RVT"/>
    <property type="match status" value="1"/>
</dbReference>
<comment type="caution">
    <text evidence="3">The sequence shown here is derived from an EMBL/GenBank/DDBJ whole genome shotgun (WGS) entry which is preliminary data.</text>
</comment>
<evidence type="ECO:0000256" key="1">
    <source>
        <dbReference type="SAM" id="Phobius"/>
    </source>
</evidence>
<dbReference type="EMBL" id="JACGWJ010000008">
    <property type="protein sequence ID" value="KAL0404127.1"/>
    <property type="molecule type" value="Genomic_DNA"/>
</dbReference>
<dbReference type="AlphaFoldDB" id="A0AAW2THR2"/>
<dbReference type="PANTHER" id="PTHR33116:SF86">
    <property type="entry name" value="REVERSE TRANSCRIPTASE DOMAIN-CONTAINING PROTEIN"/>
    <property type="match status" value="1"/>
</dbReference>
<feature type="transmembrane region" description="Helical" evidence="1">
    <location>
        <begin position="292"/>
        <end position="317"/>
    </location>
</feature>
<gene>
    <name evidence="3" type="ORF">Sradi_2053500</name>
</gene>
<protein>
    <recommendedName>
        <fullName evidence="2">Reverse transcriptase zinc-binding domain-containing protein</fullName>
    </recommendedName>
</protein>
<keyword evidence="1" id="KW-0812">Transmembrane</keyword>